<keyword evidence="1" id="KW-1133">Transmembrane helix</keyword>
<protein>
    <recommendedName>
        <fullName evidence="4">DUF4878 domain-containing protein</fullName>
    </recommendedName>
</protein>
<accession>A0A928VRV6</accession>
<sequence>MDAIQPYLIYIETGVGIAVGSVILAWVFFSLRFFLGTRKLTAVLTNFFELVVAGEIDRAYEMTSPKFKTRTPKAKFKKFLKSNKLDKYKRITMPVPDRNRDTKTLDVSVVLSSGREVPLKADIIKKGNGWEIDILEKNKNKS</sequence>
<keyword evidence="3" id="KW-1185">Reference proteome</keyword>
<gene>
    <name evidence="2" type="ORF">IQ235_00265</name>
</gene>
<dbReference type="RefSeq" id="WP_264319494.1">
    <property type="nucleotide sequence ID" value="NZ_JADEXN010000003.1"/>
</dbReference>
<comment type="caution">
    <text evidence="2">The sequence shown here is derived from an EMBL/GenBank/DDBJ whole genome shotgun (WGS) entry which is preliminary data.</text>
</comment>
<evidence type="ECO:0000256" key="1">
    <source>
        <dbReference type="SAM" id="Phobius"/>
    </source>
</evidence>
<evidence type="ECO:0000313" key="3">
    <source>
        <dbReference type="Proteomes" id="UP000621799"/>
    </source>
</evidence>
<evidence type="ECO:0008006" key="4">
    <source>
        <dbReference type="Google" id="ProtNLM"/>
    </source>
</evidence>
<reference evidence="2" key="1">
    <citation type="submission" date="2020-10" db="EMBL/GenBank/DDBJ databases">
        <authorList>
            <person name="Castelo-Branco R."/>
            <person name="Eusebio N."/>
            <person name="Adriana R."/>
            <person name="Vieira A."/>
            <person name="Brugerolle De Fraissinette N."/>
            <person name="Rezende De Castro R."/>
            <person name="Schneider M.P."/>
            <person name="Vasconcelos V."/>
            <person name="Leao P.N."/>
        </authorList>
    </citation>
    <scope>NUCLEOTIDE SEQUENCE</scope>
    <source>
        <strain evidence="2">LEGE 11467</strain>
    </source>
</reference>
<keyword evidence="1" id="KW-0812">Transmembrane</keyword>
<dbReference type="AlphaFoldDB" id="A0A928VRV6"/>
<proteinExistence type="predicted"/>
<feature type="transmembrane region" description="Helical" evidence="1">
    <location>
        <begin position="6"/>
        <end position="29"/>
    </location>
</feature>
<dbReference type="EMBL" id="JADEXN010000003">
    <property type="protein sequence ID" value="MBE9039229.1"/>
    <property type="molecule type" value="Genomic_DNA"/>
</dbReference>
<evidence type="ECO:0000313" key="2">
    <source>
        <dbReference type="EMBL" id="MBE9039229.1"/>
    </source>
</evidence>
<name>A0A928VRV6_9CYAN</name>
<organism evidence="2 3">
    <name type="scientific">Zarconia navalis LEGE 11467</name>
    <dbReference type="NCBI Taxonomy" id="1828826"/>
    <lineage>
        <taxon>Bacteria</taxon>
        <taxon>Bacillati</taxon>
        <taxon>Cyanobacteriota</taxon>
        <taxon>Cyanophyceae</taxon>
        <taxon>Oscillatoriophycideae</taxon>
        <taxon>Oscillatoriales</taxon>
        <taxon>Oscillatoriales incertae sedis</taxon>
        <taxon>Zarconia</taxon>
        <taxon>Zarconia navalis</taxon>
    </lineage>
</organism>
<dbReference type="Proteomes" id="UP000621799">
    <property type="component" value="Unassembled WGS sequence"/>
</dbReference>
<keyword evidence="1" id="KW-0472">Membrane</keyword>